<keyword evidence="2" id="KW-1185">Reference proteome</keyword>
<name>A0A3S5A7D9_9PLAT</name>
<sequence length="133" mass="14645">MTFQSTGCLQILYRREVGWTGVGPSKQFRLQGDPPTGQEDTASRLGLSELDTLRGFWLGDYILLEVVSFRTAFYVPEWPAALGRQKEEPSSEPNYTTSSKDLASALGDAVTCSDVPVGVNWSSEMCNLNCPVF</sequence>
<reference evidence="1" key="1">
    <citation type="submission" date="2018-11" db="EMBL/GenBank/DDBJ databases">
        <authorList>
            <consortium name="Pathogen Informatics"/>
        </authorList>
    </citation>
    <scope>NUCLEOTIDE SEQUENCE</scope>
</reference>
<comment type="caution">
    <text evidence="1">The sequence shown here is derived from an EMBL/GenBank/DDBJ whole genome shotgun (WGS) entry which is preliminary data.</text>
</comment>
<accession>A0A3S5A7D9</accession>
<dbReference type="Proteomes" id="UP000784294">
    <property type="component" value="Unassembled WGS sequence"/>
</dbReference>
<evidence type="ECO:0000313" key="1">
    <source>
        <dbReference type="EMBL" id="VEL29733.1"/>
    </source>
</evidence>
<evidence type="ECO:0000313" key="2">
    <source>
        <dbReference type="Proteomes" id="UP000784294"/>
    </source>
</evidence>
<dbReference type="EMBL" id="CAAALY010105698">
    <property type="protein sequence ID" value="VEL29733.1"/>
    <property type="molecule type" value="Genomic_DNA"/>
</dbReference>
<gene>
    <name evidence="1" type="ORF">PXEA_LOCUS23173</name>
</gene>
<organism evidence="1 2">
    <name type="scientific">Protopolystoma xenopodis</name>
    <dbReference type="NCBI Taxonomy" id="117903"/>
    <lineage>
        <taxon>Eukaryota</taxon>
        <taxon>Metazoa</taxon>
        <taxon>Spiralia</taxon>
        <taxon>Lophotrochozoa</taxon>
        <taxon>Platyhelminthes</taxon>
        <taxon>Monogenea</taxon>
        <taxon>Polyopisthocotylea</taxon>
        <taxon>Polystomatidea</taxon>
        <taxon>Polystomatidae</taxon>
        <taxon>Protopolystoma</taxon>
    </lineage>
</organism>
<dbReference type="AlphaFoldDB" id="A0A3S5A7D9"/>
<protein>
    <submittedName>
        <fullName evidence="1">Uncharacterized protein</fullName>
    </submittedName>
</protein>
<proteinExistence type="predicted"/>